<dbReference type="Proteomes" id="UP000784435">
    <property type="component" value="Unassembled WGS sequence"/>
</dbReference>
<protein>
    <submittedName>
        <fullName evidence="2">DUF3592 domain-containing protein</fullName>
    </submittedName>
</protein>
<keyword evidence="1" id="KW-0472">Membrane</keyword>
<keyword evidence="1" id="KW-1133">Transmembrane helix</keyword>
<reference evidence="2" key="1">
    <citation type="journal article" date="2021" name="PeerJ">
        <title>Extensive microbial diversity within the chicken gut microbiome revealed by metagenomics and culture.</title>
        <authorList>
            <person name="Gilroy R."/>
            <person name="Ravi A."/>
            <person name="Getino M."/>
            <person name="Pursley I."/>
            <person name="Horton D.L."/>
            <person name="Alikhan N.F."/>
            <person name="Baker D."/>
            <person name="Gharbi K."/>
            <person name="Hall N."/>
            <person name="Watson M."/>
            <person name="Adriaenssens E.M."/>
            <person name="Foster-Nyarko E."/>
            <person name="Jarju S."/>
            <person name="Secka A."/>
            <person name="Antonio M."/>
            <person name="Oren A."/>
            <person name="Chaudhuri R.R."/>
            <person name="La Ragione R."/>
            <person name="Hildebrand F."/>
            <person name="Pallen M.J."/>
        </authorList>
    </citation>
    <scope>NUCLEOTIDE SEQUENCE</scope>
    <source>
        <strain evidence="2">ChiGjej5B5-7349</strain>
    </source>
</reference>
<evidence type="ECO:0000313" key="2">
    <source>
        <dbReference type="EMBL" id="HJG80572.1"/>
    </source>
</evidence>
<reference evidence="2" key="2">
    <citation type="submission" date="2021-09" db="EMBL/GenBank/DDBJ databases">
        <authorList>
            <person name="Gilroy R."/>
        </authorList>
    </citation>
    <scope>NUCLEOTIDE SEQUENCE</scope>
    <source>
        <strain evidence="2">ChiGjej5B5-7349</strain>
    </source>
</reference>
<evidence type="ECO:0000313" key="3">
    <source>
        <dbReference type="Proteomes" id="UP000784435"/>
    </source>
</evidence>
<gene>
    <name evidence="2" type="ORF">K8V08_09200</name>
</gene>
<dbReference type="EMBL" id="DYUK01000198">
    <property type="protein sequence ID" value="HJG80572.1"/>
    <property type="molecule type" value="Genomic_DNA"/>
</dbReference>
<comment type="caution">
    <text evidence="2">The sequence shown here is derived from an EMBL/GenBank/DDBJ whole genome shotgun (WGS) entry which is preliminary data.</text>
</comment>
<keyword evidence="1" id="KW-0812">Transmembrane</keyword>
<accession>A0A921MEF1</accession>
<name>A0A921MEF1_9MICO</name>
<proteinExistence type="predicted"/>
<feature type="transmembrane region" description="Helical" evidence="1">
    <location>
        <begin position="6"/>
        <end position="29"/>
    </location>
</feature>
<sequence>MVQLVLNLVGLLAVVGLCAVVAIVGFTMVRRNRNLIDNGLRVLSTVVAVRPISIDSSFAYEPTVRYELHGRMWDSVPYEGRHALKTGKVFNSHRSGEQFVGMRLPVVVDSRDPRISAVPKGSRLGITLVVVGLVMGGLILLFGTLGVLVAAFM</sequence>
<dbReference type="AlphaFoldDB" id="A0A921MEF1"/>
<feature type="transmembrane region" description="Helical" evidence="1">
    <location>
        <begin position="124"/>
        <end position="152"/>
    </location>
</feature>
<evidence type="ECO:0000256" key="1">
    <source>
        <dbReference type="SAM" id="Phobius"/>
    </source>
</evidence>
<organism evidence="2 3">
    <name type="scientific">Brevibacterium senegalense</name>
    <dbReference type="NCBI Taxonomy" id="1033736"/>
    <lineage>
        <taxon>Bacteria</taxon>
        <taxon>Bacillati</taxon>
        <taxon>Actinomycetota</taxon>
        <taxon>Actinomycetes</taxon>
        <taxon>Micrococcales</taxon>
        <taxon>Brevibacteriaceae</taxon>
        <taxon>Brevibacterium</taxon>
    </lineage>
</organism>